<dbReference type="AlphaFoldDB" id="A0A9D1PTS0"/>
<keyword evidence="7" id="KW-0324">Glycolysis</keyword>
<evidence type="ECO:0000256" key="2">
    <source>
        <dbReference type="ARBA" id="ARBA00001936"/>
    </source>
</evidence>
<evidence type="ECO:0000256" key="12">
    <source>
        <dbReference type="PIRSR" id="PIRSR001492-2"/>
    </source>
</evidence>
<comment type="caution">
    <text evidence="16">The sequence shown here is derived from an EMBL/GenBank/DDBJ whole genome shotgun (WGS) entry which is preliminary data.</text>
</comment>
<dbReference type="SUPFAM" id="SSF64158">
    <property type="entry name" value="2,3-Bisphosphoglycerate-independent phosphoglycerate mutase, substrate-binding domain"/>
    <property type="match status" value="1"/>
</dbReference>
<gene>
    <name evidence="16" type="primary">gpmI</name>
    <name evidence="16" type="ORF">IAB12_02955</name>
</gene>
<proteinExistence type="inferred from homology"/>
<dbReference type="EMBL" id="DXHU01000013">
    <property type="protein sequence ID" value="HIV98724.1"/>
    <property type="molecule type" value="Genomic_DNA"/>
</dbReference>
<feature type="active site" description="Phosphoserine intermediate" evidence="11">
    <location>
        <position position="74"/>
    </location>
</feature>
<dbReference type="SUPFAM" id="SSF53649">
    <property type="entry name" value="Alkaline phosphatase-like"/>
    <property type="match status" value="1"/>
</dbReference>
<evidence type="ECO:0000256" key="5">
    <source>
        <dbReference type="ARBA" id="ARBA00008819"/>
    </source>
</evidence>
<dbReference type="PANTHER" id="PTHR31637:SF0">
    <property type="entry name" value="2,3-BISPHOSPHOGLYCERATE-INDEPENDENT PHOSPHOGLYCERATE MUTASE"/>
    <property type="match status" value="1"/>
</dbReference>
<dbReference type="PANTHER" id="PTHR31637">
    <property type="entry name" value="2,3-BISPHOSPHOGLYCERATE-INDEPENDENT PHOSPHOGLYCERATE MUTASE"/>
    <property type="match status" value="1"/>
</dbReference>
<dbReference type="GO" id="GO:0006096">
    <property type="term" value="P:glycolytic process"/>
    <property type="evidence" value="ECO:0007669"/>
    <property type="project" value="UniProtKB-UniRule"/>
</dbReference>
<evidence type="ECO:0000313" key="16">
    <source>
        <dbReference type="EMBL" id="HIV98724.1"/>
    </source>
</evidence>
<evidence type="ECO:0000256" key="7">
    <source>
        <dbReference type="ARBA" id="ARBA00023152"/>
    </source>
</evidence>
<evidence type="ECO:0000256" key="9">
    <source>
        <dbReference type="ARBA" id="ARBA00023235"/>
    </source>
</evidence>
<feature type="binding site" evidence="12">
    <location>
        <position position="355"/>
    </location>
    <ligand>
        <name>substrate</name>
    </ligand>
</feature>
<dbReference type="NCBIfam" id="TIGR01307">
    <property type="entry name" value="pgm_bpd_ind"/>
    <property type="match status" value="1"/>
</dbReference>
<dbReference type="GO" id="GO:0006007">
    <property type="term" value="P:glucose catabolic process"/>
    <property type="evidence" value="ECO:0007669"/>
    <property type="project" value="InterPro"/>
</dbReference>
<evidence type="ECO:0000256" key="13">
    <source>
        <dbReference type="PIRSR" id="PIRSR001492-3"/>
    </source>
</evidence>
<feature type="binding site" evidence="12">
    <location>
        <begin position="165"/>
        <end position="166"/>
    </location>
    <ligand>
        <name>substrate</name>
    </ligand>
</feature>
<evidence type="ECO:0000313" key="17">
    <source>
        <dbReference type="Proteomes" id="UP000823936"/>
    </source>
</evidence>
<dbReference type="EC" id="5.4.2.12" evidence="10"/>
<organism evidence="16 17">
    <name type="scientific">Candidatus Ornithospirochaeta avicola</name>
    <dbReference type="NCBI Taxonomy" id="2840896"/>
    <lineage>
        <taxon>Bacteria</taxon>
        <taxon>Pseudomonadati</taxon>
        <taxon>Spirochaetota</taxon>
        <taxon>Spirochaetia</taxon>
        <taxon>Spirochaetales</taxon>
        <taxon>Spirochaetaceae</taxon>
        <taxon>Spirochaetaceae incertae sedis</taxon>
        <taxon>Candidatus Ornithospirochaeta</taxon>
    </lineage>
</organism>
<dbReference type="GO" id="GO:0030145">
    <property type="term" value="F:manganese ion binding"/>
    <property type="evidence" value="ECO:0007669"/>
    <property type="project" value="InterPro"/>
</dbReference>
<keyword evidence="8 13" id="KW-0464">Manganese</keyword>
<protein>
    <recommendedName>
        <fullName evidence="10">2,3-bisphosphoglycerate-independent phosphoglycerate mutase</fullName>
        <ecNumber evidence="10">5.4.2.12</ecNumber>
    </recommendedName>
</protein>
<dbReference type="FunFam" id="3.40.1450.10:FF:000002">
    <property type="entry name" value="2,3-bisphosphoglycerate-independent phosphoglycerate mutase"/>
    <property type="match status" value="1"/>
</dbReference>
<dbReference type="Proteomes" id="UP000823936">
    <property type="component" value="Unassembled WGS sequence"/>
</dbReference>
<feature type="binding site" evidence="13">
    <location>
        <position position="23"/>
    </location>
    <ligand>
        <name>Mn(2+)</name>
        <dbReference type="ChEBI" id="CHEBI:29035"/>
        <label>2</label>
    </ligand>
</feature>
<dbReference type="InterPro" id="IPR006124">
    <property type="entry name" value="Metalloenzyme"/>
</dbReference>
<feature type="binding site" evidence="13">
    <location>
        <position position="427"/>
    </location>
    <ligand>
        <name>Mn(2+)</name>
        <dbReference type="ChEBI" id="CHEBI:29035"/>
        <label>1</label>
    </ligand>
</feature>
<dbReference type="GO" id="GO:0005737">
    <property type="term" value="C:cytoplasm"/>
    <property type="evidence" value="ECO:0007669"/>
    <property type="project" value="InterPro"/>
</dbReference>
<comment type="pathway">
    <text evidence="4">Carbohydrate degradation; glycolysis; pyruvate from D-glyceraldehyde 3-phosphate: step 3/5.</text>
</comment>
<dbReference type="Pfam" id="PF06415">
    <property type="entry name" value="iPGM_N"/>
    <property type="match status" value="1"/>
</dbReference>
<comment type="catalytic activity">
    <reaction evidence="1">
        <text>(2R)-2-phosphoglycerate = (2R)-3-phosphoglycerate</text>
        <dbReference type="Rhea" id="RHEA:15901"/>
        <dbReference type="ChEBI" id="CHEBI:58272"/>
        <dbReference type="ChEBI" id="CHEBI:58289"/>
        <dbReference type="EC" id="5.4.2.12"/>
    </reaction>
</comment>
<dbReference type="InterPro" id="IPR011258">
    <property type="entry name" value="BPG-indep_PGM_N"/>
</dbReference>
<evidence type="ECO:0000256" key="6">
    <source>
        <dbReference type="ARBA" id="ARBA00022723"/>
    </source>
</evidence>
<feature type="binding site" evidence="13">
    <location>
        <position position="74"/>
    </location>
    <ligand>
        <name>Mn(2+)</name>
        <dbReference type="ChEBI" id="CHEBI:29035"/>
        <label>2</label>
    </ligand>
</feature>
<evidence type="ECO:0000256" key="4">
    <source>
        <dbReference type="ARBA" id="ARBA00004798"/>
    </source>
</evidence>
<dbReference type="InterPro" id="IPR036646">
    <property type="entry name" value="PGAM_B_sf"/>
</dbReference>
<evidence type="ECO:0000256" key="3">
    <source>
        <dbReference type="ARBA" id="ARBA00002315"/>
    </source>
</evidence>
<dbReference type="Gene3D" id="3.40.1450.10">
    <property type="entry name" value="BPG-independent phosphoglycerate mutase, domain B"/>
    <property type="match status" value="1"/>
</dbReference>
<dbReference type="InterPro" id="IPR017850">
    <property type="entry name" value="Alkaline_phosphatase_core_sf"/>
</dbReference>
<feature type="domain" description="Metalloenzyme" evidence="14">
    <location>
        <begin position="16"/>
        <end position="536"/>
    </location>
</feature>
<feature type="binding site" evidence="13">
    <location>
        <position position="423"/>
    </location>
    <ligand>
        <name>Mn(2+)</name>
        <dbReference type="ChEBI" id="CHEBI:29035"/>
        <label>1</label>
    </ligand>
</feature>
<evidence type="ECO:0000259" key="14">
    <source>
        <dbReference type="Pfam" id="PF01676"/>
    </source>
</evidence>
<dbReference type="Gene3D" id="3.40.720.10">
    <property type="entry name" value="Alkaline Phosphatase, subunit A"/>
    <property type="match status" value="1"/>
</dbReference>
<evidence type="ECO:0000256" key="10">
    <source>
        <dbReference type="NCBIfam" id="TIGR01307"/>
    </source>
</evidence>
<dbReference type="CDD" id="cd16010">
    <property type="entry name" value="iPGM"/>
    <property type="match status" value="1"/>
</dbReference>
<evidence type="ECO:0000256" key="1">
    <source>
        <dbReference type="ARBA" id="ARBA00000370"/>
    </source>
</evidence>
<dbReference type="Pfam" id="PF01676">
    <property type="entry name" value="Metalloenzyme"/>
    <property type="match status" value="1"/>
</dbReference>
<feature type="binding site" evidence="12">
    <location>
        <begin position="280"/>
        <end position="283"/>
    </location>
    <ligand>
        <name>substrate</name>
    </ligand>
</feature>
<feature type="binding site" evidence="12">
    <location>
        <position position="202"/>
    </location>
    <ligand>
        <name>substrate</name>
    </ligand>
</feature>
<evidence type="ECO:0000256" key="11">
    <source>
        <dbReference type="PIRSR" id="PIRSR001492-1"/>
    </source>
</evidence>
<dbReference type="GO" id="GO:0004619">
    <property type="term" value="F:phosphoglycerate mutase activity"/>
    <property type="evidence" value="ECO:0007669"/>
    <property type="project" value="UniProtKB-UniRule"/>
</dbReference>
<dbReference type="PIRSF" id="PIRSF001492">
    <property type="entry name" value="IPGAM"/>
    <property type="match status" value="1"/>
</dbReference>
<feature type="domain" description="BPG-independent PGAM N-terminal" evidence="15">
    <location>
        <begin position="94"/>
        <end position="316"/>
    </location>
</feature>
<keyword evidence="9 16" id="KW-0413">Isomerase</keyword>
<feature type="binding site" evidence="13">
    <location>
        <position position="494"/>
    </location>
    <ligand>
        <name>Mn(2+)</name>
        <dbReference type="ChEBI" id="CHEBI:29035"/>
        <label>1</label>
    </ligand>
</feature>
<accession>A0A9D1PTS0</accession>
<feature type="binding site" evidence="12">
    <location>
        <position position="135"/>
    </location>
    <ligand>
        <name>substrate</name>
    </ligand>
</feature>
<evidence type="ECO:0000259" key="15">
    <source>
        <dbReference type="Pfam" id="PF06415"/>
    </source>
</evidence>
<feature type="binding site" evidence="13">
    <location>
        <position position="465"/>
    </location>
    <ligand>
        <name>Mn(2+)</name>
        <dbReference type="ChEBI" id="CHEBI:29035"/>
        <label>2</label>
    </ligand>
</feature>
<sequence>MLEPLVKNGKVNRKGPVMLVIMDGVGYGKYEDGDAVKQAVTKNLDNLLSTCPNTKLKAHGLAVGLPSDADMGNSEVGHNAMGCGRVFAQGAKLVKNAIDSKLMFSGESWKKLVKNVKDNGSTLHFIGLLSDGNVHSNIDNLEKMIIEAKEEGVKKVRVHALLDGRDVGETSALEYFDPFDEFLKKLSADGTFDAKIASGGGRMVITMDRYNANWDMVKKGWQTHVLGEGRYFASAHEAIETLRKETGAIDQDIPPFVIAEDGKPVGTIEDNDSVILFNFRGDRAIEISRAFDEKDFSEFDRVRYPKVEYAGMMEYDGDLHIPSQYLVSPPQIDRTLAEYLCASGVKQFSISETQKFGHVTYFFNGNKSGKFSDKLEEYVEIKSDKVPFEQRPWMKCAEITDRVIEEIESGKWDLIKLNYPNGDMVGHTGVFEAVVCSMEAMDLQIGRLKEAIEKAGGVMVVTADHGNADDMYEHNKKGEISRKADGEPKAKTSHSLNPVPCIIYDPCYGGEYETDLNEGLGISSIPATLMNLLGYDAPADYDKSIINLK</sequence>
<evidence type="ECO:0000256" key="8">
    <source>
        <dbReference type="ARBA" id="ARBA00023211"/>
    </source>
</evidence>
<comment type="similarity">
    <text evidence="5">Belongs to the BPG-independent phosphoglycerate mutase family.</text>
</comment>
<comment type="cofactor">
    <cofactor evidence="2">
        <name>Mn(2+)</name>
        <dbReference type="ChEBI" id="CHEBI:29035"/>
    </cofactor>
</comment>
<name>A0A9D1PTS0_9SPIO</name>
<feature type="binding site" evidence="12">
    <location>
        <position position="209"/>
    </location>
    <ligand>
        <name>substrate</name>
    </ligand>
</feature>
<keyword evidence="6 13" id="KW-0479">Metal-binding</keyword>
<feature type="binding site" evidence="13">
    <location>
        <position position="464"/>
    </location>
    <ligand>
        <name>Mn(2+)</name>
        <dbReference type="ChEBI" id="CHEBI:29035"/>
        <label>2</label>
    </ligand>
</feature>
<comment type="function">
    <text evidence="3">Catalyzes the interconversion of 2-phosphoglycerate and 3-phosphoglycerate.</text>
</comment>
<dbReference type="InterPro" id="IPR005995">
    <property type="entry name" value="Pgm_bpd_ind"/>
</dbReference>
<reference evidence="16" key="2">
    <citation type="submission" date="2021-04" db="EMBL/GenBank/DDBJ databases">
        <authorList>
            <person name="Gilroy R."/>
        </authorList>
    </citation>
    <scope>NUCLEOTIDE SEQUENCE</scope>
    <source>
        <strain evidence="16">Gambia11-129</strain>
    </source>
</reference>
<reference evidence="16" key="1">
    <citation type="journal article" date="2021" name="PeerJ">
        <title>Extensive microbial diversity within the chicken gut microbiome revealed by metagenomics and culture.</title>
        <authorList>
            <person name="Gilroy R."/>
            <person name="Ravi A."/>
            <person name="Getino M."/>
            <person name="Pursley I."/>
            <person name="Horton D.L."/>
            <person name="Alikhan N.F."/>
            <person name="Baker D."/>
            <person name="Gharbi K."/>
            <person name="Hall N."/>
            <person name="Watson M."/>
            <person name="Adriaenssens E.M."/>
            <person name="Foster-Nyarko E."/>
            <person name="Jarju S."/>
            <person name="Secka A."/>
            <person name="Antonio M."/>
            <person name="Oren A."/>
            <person name="Chaudhuri R.R."/>
            <person name="La Ragione R."/>
            <person name="Hildebrand F."/>
            <person name="Pallen M.J."/>
        </authorList>
    </citation>
    <scope>NUCLEOTIDE SEQUENCE</scope>
    <source>
        <strain evidence="16">Gambia11-129</strain>
    </source>
</reference>